<sequence>MKVCNQQMYELGQKTCAEKKLDTGVSNTLATLETINDLCVIMYMNFM</sequence>
<reference evidence="1 2" key="1">
    <citation type="journal article" date="2009" name="Nature">
        <title>The Sorghum bicolor genome and the diversification of grasses.</title>
        <authorList>
            <person name="Paterson A.H."/>
            <person name="Bowers J.E."/>
            <person name="Bruggmann R."/>
            <person name="Dubchak I."/>
            <person name="Grimwood J."/>
            <person name="Gundlach H."/>
            <person name="Haberer G."/>
            <person name="Hellsten U."/>
            <person name="Mitros T."/>
            <person name="Poliakov A."/>
            <person name="Schmutz J."/>
            <person name="Spannagl M."/>
            <person name="Tang H."/>
            <person name="Wang X."/>
            <person name="Wicker T."/>
            <person name="Bharti A.K."/>
            <person name="Chapman J."/>
            <person name="Feltus F.A."/>
            <person name="Gowik U."/>
            <person name="Grigoriev I.V."/>
            <person name="Lyons E."/>
            <person name="Maher C.A."/>
            <person name="Martis M."/>
            <person name="Narechania A."/>
            <person name="Otillar R.P."/>
            <person name="Penning B.W."/>
            <person name="Salamov A.A."/>
            <person name="Wang Y."/>
            <person name="Zhang L."/>
            <person name="Carpita N.C."/>
            <person name="Freeling M."/>
            <person name="Gingle A.R."/>
            <person name="Hash C.T."/>
            <person name="Keller B."/>
            <person name="Klein P."/>
            <person name="Kresovich S."/>
            <person name="McCann M.C."/>
            <person name="Ming R."/>
            <person name="Peterson D.G."/>
            <person name="Mehboob-ur-Rahman"/>
            <person name="Ware D."/>
            <person name="Westhoff P."/>
            <person name="Mayer K.F."/>
            <person name="Messing J."/>
            <person name="Rokhsar D.S."/>
        </authorList>
    </citation>
    <scope>NUCLEOTIDE SEQUENCE [LARGE SCALE GENOMIC DNA]</scope>
    <source>
        <strain evidence="2">cv. BTx623</strain>
    </source>
</reference>
<protein>
    <submittedName>
        <fullName evidence="1">Uncharacterized protein</fullName>
    </submittedName>
</protein>
<gene>
    <name evidence="1" type="ORF">SORBI_3008G121080</name>
</gene>
<dbReference type="EMBL" id="CM000767">
    <property type="protein sequence ID" value="OQU79265.1"/>
    <property type="molecule type" value="Genomic_DNA"/>
</dbReference>
<keyword evidence="2" id="KW-1185">Reference proteome</keyword>
<evidence type="ECO:0000313" key="1">
    <source>
        <dbReference type="EMBL" id="OQU79265.1"/>
    </source>
</evidence>
<organism evidence="1 2">
    <name type="scientific">Sorghum bicolor</name>
    <name type="common">Sorghum</name>
    <name type="synonym">Sorghum vulgare</name>
    <dbReference type="NCBI Taxonomy" id="4558"/>
    <lineage>
        <taxon>Eukaryota</taxon>
        <taxon>Viridiplantae</taxon>
        <taxon>Streptophyta</taxon>
        <taxon>Embryophyta</taxon>
        <taxon>Tracheophyta</taxon>
        <taxon>Spermatophyta</taxon>
        <taxon>Magnoliopsida</taxon>
        <taxon>Liliopsida</taxon>
        <taxon>Poales</taxon>
        <taxon>Poaceae</taxon>
        <taxon>PACMAD clade</taxon>
        <taxon>Panicoideae</taxon>
        <taxon>Andropogonodae</taxon>
        <taxon>Andropogoneae</taxon>
        <taxon>Sorghinae</taxon>
        <taxon>Sorghum</taxon>
    </lineage>
</organism>
<proteinExistence type="predicted"/>
<dbReference type="Proteomes" id="UP000000768">
    <property type="component" value="Chromosome 8"/>
</dbReference>
<dbReference type="Gramene" id="OQU79265">
    <property type="protein sequence ID" value="OQU79265"/>
    <property type="gene ID" value="SORBI_3008G121080"/>
</dbReference>
<evidence type="ECO:0000313" key="2">
    <source>
        <dbReference type="Proteomes" id="UP000000768"/>
    </source>
</evidence>
<name>A0A1Z5R748_SORBI</name>
<accession>A0A1Z5R748</accession>
<dbReference type="InParanoid" id="A0A1Z5R748"/>
<reference evidence="2" key="2">
    <citation type="journal article" date="2018" name="Plant J.">
        <title>The Sorghum bicolor reference genome: improved assembly, gene annotations, a transcriptome atlas, and signatures of genome organization.</title>
        <authorList>
            <person name="McCormick R.F."/>
            <person name="Truong S.K."/>
            <person name="Sreedasyam A."/>
            <person name="Jenkins J."/>
            <person name="Shu S."/>
            <person name="Sims D."/>
            <person name="Kennedy M."/>
            <person name="Amirebrahimi M."/>
            <person name="Weers B.D."/>
            <person name="McKinley B."/>
            <person name="Mattison A."/>
            <person name="Morishige D.T."/>
            <person name="Grimwood J."/>
            <person name="Schmutz J."/>
            <person name="Mullet J.E."/>
        </authorList>
    </citation>
    <scope>NUCLEOTIDE SEQUENCE [LARGE SCALE GENOMIC DNA]</scope>
    <source>
        <strain evidence="2">cv. BTx623</strain>
    </source>
</reference>
<dbReference type="AlphaFoldDB" id="A0A1Z5R748"/>